<organism evidence="3 4">
    <name type="scientific">Desulfofustis limnaeus</name>
    <dbReference type="NCBI Taxonomy" id="2740163"/>
    <lineage>
        <taxon>Bacteria</taxon>
        <taxon>Pseudomonadati</taxon>
        <taxon>Thermodesulfobacteriota</taxon>
        <taxon>Desulfobulbia</taxon>
        <taxon>Desulfobulbales</taxon>
        <taxon>Desulfocapsaceae</taxon>
        <taxon>Desulfofustis</taxon>
    </lineage>
</organism>
<dbReference type="InterPro" id="IPR015378">
    <property type="entry name" value="Transposase-like_Mu_C"/>
</dbReference>
<dbReference type="PROSITE" id="PS50994">
    <property type="entry name" value="INTEGRASE"/>
    <property type="match status" value="1"/>
</dbReference>
<reference evidence="3 4" key="1">
    <citation type="submission" date="2022-01" db="EMBL/GenBank/DDBJ databases">
        <title>Desulfofustis limnae sp. nov., a novel mesophilic sulfate-reducing bacterium isolated from marsh soil.</title>
        <authorList>
            <person name="Watanabe M."/>
            <person name="Takahashi A."/>
            <person name="Kojima H."/>
            <person name="Fukui M."/>
        </authorList>
    </citation>
    <scope>NUCLEOTIDE SEQUENCE [LARGE SCALE GENOMIC DNA]</scope>
    <source>
        <strain evidence="3 4">PPLL</strain>
    </source>
</reference>
<dbReference type="Pfam" id="PF09299">
    <property type="entry name" value="Mu-transpos_C"/>
    <property type="match status" value="1"/>
</dbReference>
<dbReference type="InterPro" id="IPR003314">
    <property type="entry name" value="Mu-type_HTH"/>
</dbReference>
<dbReference type="SUPFAM" id="SSF46689">
    <property type="entry name" value="Homeodomain-like"/>
    <property type="match status" value="1"/>
</dbReference>
<dbReference type="RefSeq" id="WP_284153081.1">
    <property type="nucleotide sequence ID" value="NZ_AP025516.1"/>
</dbReference>
<sequence length="738" mass="82985">MKEWYSSKELAGLPGMPRSERGVQKLAERSSWQFRTRCGRGGGREYHLSVLPDEARIALAGRSITVPATLSADLGLQAAKQHAETKERERIRRERQLARFGGLPQDKQEQAFVRRQLLDSCANFIKAAKIKNKKIGMARFCRIYNDGEITVEAATRRIVPSLSVPTLLRWRRSYEEQGLIGLVNGYANPKKGTTSLTPEQQEFCIGLLISKPHLSYSGINMAVAARFPYPPHASSVRRFVSRWKEENASLLLFCTNPDAWRNKHQFAVGDAAQQVDRLNQVWEFDSTPADVMLADGRHSLIGVIDVFSRRLKLLVSKTSRATAVAALIRAALLDWGVPETAKTDNGADYVSKHIVGVFSALQVEQILCPPFTPEAKPHIERAFKTFAHSFQELMPNYIGHSVAQRKDIESRRTFAERLGQVDSIVEINMTADELQRYCDRWCEAIYHQNVHRSLDGRTPAAVARIWRGTERRIEDVRALDILLAEAPDNNGIRTIGKKGVRVGNNEYIAAELAGLEGKAVRVKLDPADLGTIYLFDEDGSFICVAQDPLRTGVDRAEVAARLHHLQKEKMSAAKKEAKKIARKQALEQIHEEILQHRERQIANIVELPRPSIPYMTPALDEAGRAAEAMQRNQRELDEIDELIAEADAGPEPAGASLPAMEISPKPAEPKIIPIFATMSDRYNWIKHRERSAPGLTRQEYDWLSDYYTSTGGRMYLQLEGDLRKRMGLREEAQSSSEG</sequence>
<dbReference type="Proteomes" id="UP000830055">
    <property type="component" value="Chromosome"/>
</dbReference>
<dbReference type="InterPro" id="IPR009057">
    <property type="entry name" value="Homeodomain-like_sf"/>
</dbReference>
<name>A0ABN6M3G6_9BACT</name>
<gene>
    <name evidence="3" type="ORF">DPPLL_03320</name>
</gene>
<dbReference type="InterPro" id="IPR036388">
    <property type="entry name" value="WH-like_DNA-bd_sf"/>
</dbReference>
<dbReference type="InterPro" id="IPR012337">
    <property type="entry name" value="RNaseH-like_sf"/>
</dbReference>
<keyword evidence="4" id="KW-1185">Reference proteome</keyword>
<evidence type="ECO:0000259" key="2">
    <source>
        <dbReference type="PROSITE" id="PS51702"/>
    </source>
</evidence>
<dbReference type="InterPro" id="IPR036397">
    <property type="entry name" value="RNaseH_sf"/>
</dbReference>
<dbReference type="InterPro" id="IPR009004">
    <property type="entry name" value="Transposase_Mu_C"/>
</dbReference>
<protein>
    <recommendedName>
        <fullName evidence="5">Transposase</fullName>
    </recommendedName>
</protein>
<evidence type="ECO:0000313" key="3">
    <source>
        <dbReference type="EMBL" id="BDD85967.1"/>
    </source>
</evidence>
<dbReference type="InterPro" id="IPR001584">
    <property type="entry name" value="Integrase_cat-core"/>
</dbReference>
<dbReference type="SUPFAM" id="SSF53098">
    <property type="entry name" value="Ribonuclease H-like"/>
    <property type="match status" value="1"/>
</dbReference>
<proteinExistence type="predicted"/>
<evidence type="ECO:0000313" key="4">
    <source>
        <dbReference type="Proteomes" id="UP000830055"/>
    </source>
</evidence>
<feature type="domain" description="Integrase catalytic" evidence="1">
    <location>
        <begin position="270"/>
        <end position="467"/>
    </location>
</feature>
<feature type="domain" description="HTH Mu-type" evidence="2">
    <location>
        <begin position="1"/>
        <end position="67"/>
    </location>
</feature>
<dbReference type="SUPFAM" id="SSF50610">
    <property type="entry name" value="mu transposase, C-terminal domain"/>
    <property type="match status" value="1"/>
</dbReference>
<dbReference type="Gene3D" id="3.30.420.10">
    <property type="entry name" value="Ribonuclease H-like superfamily/Ribonuclease H"/>
    <property type="match status" value="1"/>
</dbReference>
<dbReference type="Pfam" id="PF00665">
    <property type="entry name" value="rve"/>
    <property type="match status" value="1"/>
</dbReference>
<dbReference type="PROSITE" id="PS51702">
    <property type="entry name" value="HTH_MU"/>
    <property type="match status" value="1"/>
</dbReference>
<dbReference type="Gene3D" id="1.10.10.10">
    <property type="entry name" value="Winged helix-like DNA-binding domain superfamily/Winged helix DNA-binding domain"/>
    <property type="match status" value="1"/>
</dbReference>
<evidence type="ECO:0008006" key="5">
    <source>
        <dbReference type="Google" id="ProtNLM"/>
    </source>
</evidence>
<evidence type="ECO:0000259" key="1">
    <source>
        <dbReference type="PROSITE" id="PS50994"/>
    </source>
</evidence>
<dbReference type="SUPFAM" id="SSF46955">
    <property type="entry name" value="Putative DNA-binding domain"/>
    <property type="match status" value="1"/>
</dbReference>
<dbReference type="Gene3D" id="2.30.30.130">
    <property type="entry name" value="Transposase, Mu, C-terminal"/>
    <property type="match status" value="1"/>
</dbReference>
<dbReference type="InterPro" id="IPR009061">
    <property type="entry name" value="DNA-bd_dom_put_sf"/>
</dbReference>
<dbReference type="EMBL" id="AP025516">
    <property type="protein sequence ID" value="BDD85967.1"/>
    <property type="molecule type" value="Genomic_DNA"/>
</dbReference>
<accession>A0ABN6M3G6</accession>
<dbReference type="Pfam" id="PF02316">
    <property type="entry name" value="HTH_Tnp_Mu_1"/>
    <property type="match status" value="1"/>
</dbReference>